<keyword evidence="3" id="KW-1185">Reference proteome</keyword>
<comment type="caution">
    <text evidence="2">The sequence shown here is derived from an EMBL/GenBank/DDBJ whole genome shotgun (WGS) entry which is preliminary data.</text>
</comment>
<proteinExistence type="predicted"/>
<dbReference type="GeneID" id="80801175"/>
<protein>
    <submittedName>
        <fullName evidence="2">Amino acid ABC transporter substrate-binding protein</fullName>
    </submittedName>
</protein>
<dbReference type="AlphaFoldDB" id="A0A2A7V0K0"/>
<name>A0A2A7V0K0_COMTR</name>
<accession>A0A2A7V0K0</accession>
<feature type="chain" id="PRO_5012586007" evidence="1">
    <location>
        <begin position="28"/>
        <end position="294"/>
    </location>
</feature>
<evidence type="ECO:0000313" key="2">
    <source>
        <dbReference type="EMBL" id="PEH91027.1"/>
    </source>
</evidence>
<feature type="signal peptide" evidence="1">
    <location>
        <begin position="1"/>
        <end position="27"/>
    </location>
</feature>
<reference evidence="3" key="1">
    <citation type="submission" date="2017-09" db="EMBL/GenBank/DDBJ databases">
        <title>FDA dAtabase for Regulatory Grade micrObial Sequences (FDA-ARGOS): Supporting development and validation of Infectious Disease Dx tests.</title>
        <authorList>
            <person name="Minogue T."/>
            <person name="Wolcott M."/>
            <person name="Wasieloski L."/>
            <person name="Aguilar W."/>
            <person name="Moore D."/>
            <person name="Tallon L."/>
            <person name="Sadzewicz L."/>
            <person name="Ott S."/>
            <person name="Zhao X."/>
            <person name="Nagaraj S."/>
            <person name="Vavikolanu K."/>
            <person name="Aluvathingal J."/>
            <person name="Nadendla S."/>
            <person name="Sichtig H."/>
        </authorList>
    </citation>
    <scope>NUCLEOTIDE SEQUENCE [LARGE SCALE GENOMIC DNA]</scope>
    <source>
        <strain evidence="3">FDAARGOS_394</strain>
    </source>
</reference>
<sequence length="294" mass="33692">MVWLLRIRSALRILALACGLGGPACQAAAPVFVVQNEPHLAHARALVRAALDAAGMQATFTDAPQGNERRNLYQISHGHTHIDMMPATPARLRLVEQGKLRMVPIPLDRGLLGWRINLLLASQRDKLAQVRTAADLAQFSMGQNVGWMDVEIYRAAGIPTKEIKHWSNGEFAEQMEAGFLDLFPLGLEETLNYFLPHFQKYYPQLTVDPYLLVRYPWFRFVWVAPGPDTEALYQALQTGFDRIVANGQFMRVWNQYRHPPDARFFRERTTIDIANPFYDQRLVPPRYRHLLFQP</sequence>
<dbReference type="STRING" id="1219032.GCA_001515545_01462"/>
<dbReference type="SUPFAM" id="SSF53850">
    <property type="entry name" value="Periplasmic binding protein-like II"/>
    <property type="match status" value="1"/>
</dbReference>
<dbReference type="EMBL" id="PDEA01000001">
    <property type="protein sequence ID" value="PEH91027.1"/>
    <property type="molecule type" value="Genomic_DNA"/>
</dbReference>
<gene>
    <name evidence="2" type="ORF">CRM82_11195</name>
</gene>
<evidence type="ECO:0000313" key="3">
    <source>
        <dbReference type="Proteomes" id="UP000220246"/>
    </source>
</evidence>
<dbReference type="Proteomes" id="UP000220246">
    <property type="component" value="Unassembled WGS sequence"/>
</dbReference>
<organism evidence="2 3">
    <name type="scientific">Comamonas terrigena</name>
    <dbReference type="NCBI Taxonomy" id="32013"/>
    <lineage>
        <taxon>Bacteria</taxon>
        <taxon>Pseudomonadati</taxon>
        <taxon>Pseudomonadota</taxon>
        <taxon>Betaproteobacteria</taxon>
        <taxon>Burkholderiales</taxon>
        <taxon>Comamonadaceae</taxon>
        <taxon>Comamonas</taxon>
    </lineage>
</organism>
<dbReference type="RefSeq" id="WP_066536120.1">
    <property type="nucleotide sequence ID" value="NZ_PDEA01000001.1"/>
</dbReference>
<evidence type="ECO:0000256" key="1">
    <source>
        <dbReference type="SAM" id="SignalP"/>
    </source>
</evidence>
<dbReference type="OrthoDB" id="547680at2"/>
<keyword evidence="1" id="KW-0732">Signal</keyword>